<accession>A0A9D2XUC8</accession>
<feature type="compositionally biased region" description="Acidic residues" evidence="1">
    <location>
        <begin position="36"/>
        <end position="47"/>
    </location>
</feature>
<comment type="caution">
    <text evidence="2">The sequence shown here is derived from an EMBL/GenBank/DDBJ whole genome shotgun (WGS) entry which is preliminary data.</text>
</comment>
<dbReference type="GO" id="GO:0005737">
    <property type="term" value="C:cytoplasm"/>
    <property type="evidence" value="ECO:0007669"/>
    <property type="project" value="TreeGrafter"/>
</dbReference>
<dbReference type="InterPro" id="IPR043442">
    <property type="entry name" value="Perm1"/>
</dbReference>
<dbReference type="OrthoDB" id="8943218at2759"/>
<dbReference type="KEGG" id="nfu:107385148"/>
<feature type="compositionally biased region" description="Polar residues" evidence="1">
    <location>
        <begin position="62"/>
        <end position="76"/>
    </location>
</feature>
<dbReference type="GO" id="GO:0005634">
    <property type="term" value="C:nucleus"/>
    <property type="evidence" value="ECO:0007669"/>
    <property type="project" value="TreeGrafter"/>
</dbReference>
<gene>
    <name evidence="2" type="ORF">G4P62_009985</name>
</gene>
<feature type="region of interest" description="Disordered" evidence="1">
    <location>
        <begin position="30"/>
        <end position="84"/>
    </location>
</feature>
<dbReference type="PANTHER" id="PTHR47282:SF1">
    <property type="entry name" value="PGC-1 AND ERR-INDUCED REGULATOR IN MUSCLE PROTEIN 1"/>
    <property type="match status" value="1"/>
</dbReference>
<name>A0A9D2XUC8_NOTFU</name>
<reference evidence="2" key="1">
    <citation type="submission" date="2020-03" db="EMBL/GenBank/DDBJ databases">
        <title>Intra-Species Differences in Population Size shape Life History and Genome Evolution.</title>
        <authorList>
            <person name="Willemsen D."/>
            <person name="Cui R."/>
            <person name="Valenzano D.R."/>
        </authorList>
    </citation>
    <scope>NUCLEOTIDE SEQUENCE</scope>
    <source>
        <strain evidence="2">GRZ</strain>
        <tissue evidence="2">Whole</tissue>
    </source>
</reference>
<evidence type="ECO:0000256" key="1">
    <source>
        <dbReference type="SAM" id="MobiDB-lite"/>
    </source>
</evidence>
<proteinExistence type="predicted"/>
<dbReference type="GO" id="GO:0014850">
    <property type="term" value="P:response to muscle activity"/>
    <property type="evidence" value="ECO:0007669"/>
    <property type="project" value="TreeGrafter"/>
</dbReference>
<dbReference type="PANTHER" id="PTHR47282">
    <property type="entry name" value="PGC-1 AND ERR-INDUCED REGULATOR IN MUSCLE PROTEIN 1"/>
    <property type="match status" value="1"/>
</dbReference>
<dbReference type="OMA" id="KGSIWCR"/>
<dbReference type="GO" id="GO:0006355">
    <property type="term" value="P:regulation of DNA-templated transcription"/>
    <property type="evidence" value="ECO:0007669"/>
    <property type="project" value="InterPro"/>
</dbReference>
<sequence>MDDFDHSIHIAEDDWSSFFDESEECDLLQPSLACPDDSDLSDPEESGQQESQMSPGAEESCTGCTNSPKRLNQSVSRGAEKDSATCTKELEICVSCPERNTITVESLHKETEQNSTYTTQTKPRDCFHSGESKRLTKDGNVQTSDHKPAADSELLFYSPADLSMNELDASERVSDTGAQKERWFVTIDDNLARRQRRGRSASLKKKLKQKKACEGGHEGILSQQESSAENGTKQEPGEYQSGDLSHGSGGLQEKSLEHIKYHNLEGHAELFSGDFCDSQSCLAAETMKEAQHPPPESPYLQCSLSLTCDSSTKDAEAGQVQGEQMSSQFAVAAANCNCYEITAVEPSIACPSAADSPDDDSTCDYNSSSETSGPQTALSCNVCSQEDYLSSLPAPDPPCFLLDSPETYAKAAGNTKPVFAISAFWDDMEKLTINDILQVRKGRISHPKLIEEVEPDPINSQGDAVEYHLSDSGLTYTSDAADSDYFTQPDDSKPDRCSCEFLNSDGEEDCWPFVGASANPSPDLYHNNQQSASSFLAHEDGSKSSDGRETPVLLEDVLGCSGNQGQSIHDAPNTEDLCLLPLHRSDESFLCLHDLNPNNYLEALIPACFSSHADVLDAHYQTSNPEIPVCVFRESKSQSLTAYDPRKIFVDLNFNSTLCREIAPSSTDKPIPIFSCSHPTIGEFTFPKPLRVFLREDEISPIRLVSRSFIQANPHATGKCWKTLLSMRRISFPDKGSICCRGYSVWMLPAETEENPMVSEIREGKVGPDSSQEFTELEEKLEGLENVSMIKRNGIFSTVKQSDMCLVCIAFASWVLRSSDPEATDAWKAALLANVSALSAIQYLRQSTRRKNPFQHQL</sequence>
<protein>
    <submittedName>
        <fullName evidence="2">LOC107385148-like protein</fullName>
    </submittedName>
</protein>
<feature type="compositionally biased region" description="Basic and acidic residues" evidence="1">
    <location>
        <begin position="122"/>
        <end position="137"/>
    </location>
</feature>
<feature type="region of interest" description="Disordered" evidence="1">
    <location>
        <begin position="104"/>
        <end position="152"/>
    </location>
</feature>
<feature type="compositionally biased region" description="Basic residues" evidence="1">
    <location>
        <begin position="195"/>
        <end position="210"/>
    </location>
</feature>
<evidence type="ECO:0000313" key="3">
    <source>
        <dbReference type="Proteomes" id="UP000822369"/>
    </source>
</evidence>
<evidence type="ECO:0000313" key="2">
    <source>
        <dbReference type="EMBL" id="KAF7207843.1"/>
    </source>
</evidence>
<dbReference type="AlphaFoldDB" id="A0A9D2XUC8"/>
<dbReference type="Proteomes" id="UP000822369">
    <property type="component" value="Chromosome 14"/>
</dbReference>
<dbReference type="EMBL" id="JAAVVJ010000014">
    <property type="protein sequence ID" value="KAF7207843.1"/>
    <property type="molecule type" value="Genomic_DNA"/>
</dbReference>
<organism evidence="2 3">
    <name type="scientific">Nothobranchius furzeri</name>
    <name type="common">Turquoise killifish</name>
    <dbReference type="NCBI Taxonomy" id="105023"/>
    <lineage>
        <taxon>Eukaryota</taxon>
        <taxon>Metazoa</taxon>
        <taxon>Chordata</taxon>
        <taxon>Craniata</taxon>
        <taxon>Vertebrata</taxon>
        <taxon>Euteleostomi</taxon>
        <taxon>Actinopterygii</taxon>
        <taxon>Neopterygii</taxon>
        <taxon>Teleostei</taxon>
        <taxon>Neoteleostei</taxon>
        <taxon>Acanthomorphata</taxon>
        <taxon>Ovalentaria</taxon>
        <taxon>Atherinomorphae</taxon>
        <taxon>Cyprinodontiformes</taxon>
        <taxon>Nothobranchiidae</taxon>
        <taxon>Nothobranchius</taxon>
    </lineage>
</organism>
<feature type="compositionally biased region" description="Polar residues" evidence="1">
    <location>
        <begin position="221"/>
        <end position="233"/>
    </location>
</feature>
<feature type="region of interest" description="Disordered" evidence="1">
    <location>
        <begin position="195"/>
        <end position="250"/>
    </location>
</feature>